<feature type="transmembrane region" description="Helical" evidence="2">
    <location>
        <begin position="81"/>
        <end position="99"/>
    </location>
</feature>
<keyword evidence="2" id="KW-0472">Membrane</keyword>
<feature type="region of interest" description="Disordered" evidence="1">
    <location>
        <begin position="1"/>
        <end position="63"/>
    </location>
</feature>
<feature type="region of interest" description="Disordered" evidence="1">
    <location>
        <begin position="338"/>
        <end position="364"/>
    </location>
</feature>
<feature type="region of interest" description="Disordered" evidence="1">
    <location>
        <begin position="469"/>
        <end position="502"/>
    </location>
</feature>
<comment type="caution">
    <text evidence="3">The sequence shown here is derived from an EMBL/GenBank/DDBJ whole genome shotgun (WGS) entry which is preliminary data.</text>
</comment>
<evidence type="ECO:0000313" key="4">
    <source>
        <dbReference type="Proteomes" id="UP000559027"/>
    </source>
</evidence>
<proteinExistence type="predicted"/>
<feature type="compositionally biased region" description="Low complexity" evidence="1">
    <location>
        <begin position="35"/>
        <end position="59"/>
    </location>
</feature>
<dbReference type="AlphaFoldDB" id="A0A8H5GCP0"/>
<accession>A0A8H5GCP0</accession>
<reference evidence="3 4" key="1">
    <citation type="journal article" date="2020" name="ISME J.">
        <title>Uncovering the hidden diversity of litter-decomposition mechanisms in mushroom-forming fungi.</title>
        <authorList>
            <person name="Floudas D."/>
            <person name="Bentzer J."/>
            <person name="Ahren D."/>
            <person name="Johansson T."/>
            <person name="Persson P."/>
            <person name="Tunlid A."/>
        </authorList>
    </citation>
    <scope>NUCLEOTIDE SEQUENCE [LARGE SCALE GENOMIC DNA]</scope>
    <source>
        <strain evidence="3 4">CBS 146.42</strain>
    </source>
</reference>
<feature type="compositionally biased region" description="Low complexity" evidence="1">
    <location>
        <begin position="377"/>
        <end position="391"/>
    </location>
</feature>
<protein>
    <submittedName>
        <fullName evidence="3">Uncharacterized protein</fullName>
    </submittedName>
</protein>
<dbReference type="Proteomes" id="UP000559027">
    <property type="component" value="Unassembled WGS sequence"/>
</dbReference>
<feature type="region of interest" description="Disordered" evidence="1">
    <location>
        <begin position="377"/>
        <end position="397"/>
    </location>
</feature>
<dbReference type="OrthoDB" id="3260408at2759"/>
<sequence length="857" mass="95017">MVAARKKPSAPAPPTSRTNSTQALPRAVNAKPHSKPSTTPDTSSQSSSKAIPNGTLQLKHTTKLTKSNYKTPLARKKKRSLVDQLFLLFLAAFAAYALYICPSDSHDSSVCHSLATYRTHVLEPYVIPPLRATFTHPAVVQPYEQYAKPVYQRYIQPVTPYVAAAQKQVAPYVNTGIRISKQTSSRVWNTVIKPYWSRAVVPRYTLYLQPHVNKYVSPLIKRAKYYNHQAQPYVRTLAYHTSIYAHKAQKYTLFVYDVTKPYAARAYASTKPHILHGYARIKPLLFKVTRVAQSKGKYVASEAMILSQIALGRVGDLRREFVDPHVLRIWEKAVEKSGPSQSVNEPIPTITASTTPAPTLTERPVFSDNANIDAEPATAEAAPQPTAVPEPSAFEPVPLSSTIVNSVVGADAEPEAPDAPTPEFVTPTPEETLEKAASIAEASAAHASNVIADLESEIKEAEMTQVVVGSTPDPVEPPAPAPTETATGEQSPDMPLGSSQAEPEDLDDFFREIGLNEEEKIPVPEPEMEPVAPPEEDLEARKAATAEKRANIVGRHVRWQSELDSLVKSLEARVKLDIEDVRQDAVAFIGRLPSDKATSVADGKGKEVLDKIQADGEKLLKGLDAYVKKLTSRTIPGEDLEKEKEKWEKIVEKVEGKFKDVVRGVQEDVHSWYVQVREQETSAVMAVASEAKALAERAQTDLGLDYAWLDDVTYYDWQNYHDLMRTYERFEQTARSLQNGTHTDAPEDNLIPVLNDLDREVQNMIAGFAVQMNSLVREGDRWLDSAFEASPESELEDEDEECEEYEDDVEEPQVSILPISPEPSAEKVDPANVVIGKSAEQVEKMAQEAVIEQRIEL</sequence>
<feature type="compositionally biased region" description="Low complexity" evidence="1">
    <location>
        <begin position="346"/>
        <end position="361"/>
    </location>
</feature>
<keyword evidence="4" id="KW-1185">Reference proteome</keyword>
<evidence type="ECO:0000256" key="2">
    <source>
        <dbReference type="SAM" id="Phobius"/>
    </source>
</evidence>
<evidence type="ECO:0000313" key="3">
    <source>
        <dbReference type="EMBL" id="KAF5362533.1"/>
    </source>
</evidence>
<name>A0A8H5GCP0_9AGAR</name>
<dbReference type="EMBL" id="JAACJO010000002">
    <property type="protein sequence ID" value="KAF5362533.1"/>
    <property type="molecule type" value="Genomic_DNA"/>
</dbReference>
<gene>
    <name evidence="3" type="ORF">D9756_002651</name>
</gene>
<keyword evidence="2" id="KW-1133">Transmembrane helix</keyword>
<organism evidence="3 4">
    <name type="scientific">Leucocoprinus leucothites</name>
    <dbReference type="NCBI Taxonomy" id="201217"/>
    <lineage>
        <taxon>Eukaryota</taxon>
        <taxon>Fungi</taxon>
        <taxon>Dikarya</taxon>
        <taxon>Basidiomycota</taxon>
        <taxon>Agaricomycotina</taxon>
        <taxon>Agaricomycetes</taxon>
        <taxon>Agaricomycetidae</taxon>
        <taxon>Agaricales</taxon>
        <taxon>Agaricineae</taxon>
        <taxon>Agaricaceae</taxon>
        <taxon>Leucocoprinus</taxon>
    </lineage>
</organism>
<feature type="compositionally biased region" description="Acidic residues" evidence="1">
    <location>
        <begin position="791"/>
        <end position="811"/>
    </location>
</feature>
<keyword evidence="2" id="KW-0812">Transmembrane</keyword>
<evidence type="ECO:0000256" key="1">
    <source>
        <dbReference type="SAM" id="MobiDB-lite"/>
    </source>
</evidence>
<feature type="region of interest" description="Disordered" evidence="1">
    <location>
        <begin position="788"/>
        <end position="812"/>
    </location>
</feature>